<keyword evidence="1" id="KW-0472">Membrane</keyword>
<evidence type="ECO:0000313" key="3">
    <source>
        <dbReference type="Proteomes" id="UP000683925"/>
    </source>
</evidence>
<feature type="transmembrane region" description="Helical" evidence="1">
    <location>
        <begin position="209"/>
        <end position="231"/>
    </location>
</feature>
<feature type="transmembrane region" description="Helical" evidence="1">
    <location>
        <begin position="251"/>
        <end position="273"/>
    </location>
</feature>
<feature type="transmembrane region" description="Helical" evidence="1">
    <location>
        <begin position="16"/>
        <end position="32"/>
    </location>
</feature>
<evidence type="ECO:0000313" key="2">
    <source>
        <dbReference type="EMBL" id="CAD8171287.1"/>
    </source>
</evidence>
<sequence length="314" mass="36056">MGALYKCQTTYQCSESLIDLIISSAILYYFILKTKIMFENNNGILLLIDQTLCVIGTIQMALQVFYFAIAKSIIWLISLKSIGLVLELLICIILISVIVNKEKHEQLFNIGRLGLCLIGFLWLYQSISHYQESVYIILSVQCDFEPDYVFHWFDVVNRSICYWILVRSSLTSIQGVLSIITPYQKLDNKNDSFSHQLLKLETRLTQIKILKISGLIQYGVQFSLDVFVYALSSNTIEGTNYLIPTSILTVLIYSLLKLISLTTIPVAVFLVCYECNKEYFGTDHHIWNFPNSQRTLKALADNEQLNYVEMSEVK</sequence>
<reference evidence="2" key="1">
    <citation type="submission" date="2021-01" db="EMBL/GenBank/DDBJ databases">
        <authorList>
            <consortium name="Genoscope - CEA"/>
            <person name="William W."/>
        </authorList>
    </citation>
    <scope>NUCLEOTIDE SEQUENCE</scope>
</reference>
<dbReference type="OMA" id="MFENNNG"/>
<evidence type="ECO:0008006" key="4">
    <source>
        <dbReference type="Google" id="ProtNLM"/>
    </source>
</evidence>
<comment type="caution">
    <text evidence="2">The sequence shown here is derived from an EMBL/GenBank/DDBJ whole genome shotgun (WGS) entry which is preliminary data.</text>
</comment>
<protein>
    <recommendedName>
        <fullName evidence="4">Transmembrane protein</fullName>
    </recommendedName>
</protein>
<evidence type="ECO:0000256" key="1">
    <source>
        <dbReference type="SAM" id="Phobius"/>
    </source>
</evidence>
<keyword evidence="1" id="KW-1133">Transmembrane helix</keyword>
<feature type="transmembrane region" description="Helical" evidence="1">
    <location>
        <begin position="73"/>
        <end position="95"/>
    </location>
</feature>
<organism evidence="2 3">
    <name type="scientific">Paramecium octaurelia</name>
    <dbReference type="NCBI Taxonomy" id="43137"/>
    <lineage>
        <taxon>Eukaryota</taxon>
        <taxon>Sar</taxon>
        <taxon>Alveolata</taxon>
        <taxon>Ciliophora</taxon>
        <taxon>Intramacronucleata</taxon>
        <taxon>Oligohymenophorea</taxon>
        <taxon>Peniculida</taxon>
        <taxon>Parameciidae</taxon>
        <taxon>Paramecium</taxon>
    </lineage>
</organism>
<accession>A0A8S1V3T6</accession>
<keyword evidence="1" id="KW-0812">Transmembrane</keyword>
<keyword evidence="3" id="KW-1185">Reference proteome</keyword>
<dbReference type="AlphaFoldDB" id="A0A8S1V3T6"/>
<dbReference type="Proteomes" id="UP000683925">
    <property type="component" value="Unassembled WGS sequence"/>
</dbReference>
<proteinExistence type="predicted"/>
<dbReference type="OrthoDB" id="317391at2759"/>
<dbReference type="EMBL" id="CAJJDP010000057">
    <property type="protein sequence ID" value="CAD8171287.1"/>
    <property type="molecule type" value="Genomic_DNA"/>
</dbReference>
<name>A0A8S1V3T6_PAROT</name>
<gene>
    <name evidence="2" type="ORF">POCTA_138.1.T0580039</name>
</gene>
<feature type="transmembrane region" description="Helical" evidence="1">
    <location>
        <begin position="44"/>
        <end position="67"/>
    </location>
</feature>
<feature type="transmembrane region" description="Helical" evidence="1">
    <location>
        <begin position="107"/>
        <end position="124"/>
    </location>
</feature>